<sequence>MMTLNKYFTHVKLGLFTTRTFPDAGVETMAAQWSSGFVPHPLRALYLLRSGERLVS</sequence>
<evidence type="ECO:0000313" key="1">
    <source>
        <dbReference type="EMBL" id="KUM49940.1"/>
    </source>
</evidence>
<keyword evidence="1" id="KW-0496">Mitochondrion</keyword>
<protein>
    <submittedName>
        <fullName evidence="1">Uncharacterized protein</fullName>
    </submittedName>
</protein>
<geneLocation type="mitochondrion" evidence="1"/>
<reference evidence="1" key="1">
    <citation type="journal article" date="2015" name="Genome Biol. Evol.">
        <title>Organellar Genomes of White Spruce (Picea glauca): Assembly and Annotation.</title>
        <authorList>
            <person name="Jackman S.D."/>
            <person name="Warren R.L."/>
            <person name="Gibb E.A."/>
            <person name="Vandervalk B.P."/>
            <person name="Mohamadi H."/>
            <person name="Chu J."/>
            <person name="Raymond A."/>
            <person name="Pleasance S."/>
            <person name="Coope R."/>
            <person name="Wildung M.R."/>
            <person name="Ritland C.E."/>
            <person name="Bousquet J."/>
            <person name="Jones S.J."/>
            <person name="Bohlmann J."/>
            <person name="Birol I."/>
        </authorList>
    </citation>
    <scope>NUCLEOTIDE SEQUENCE [LARGE SCALE GENOMIC DNA]</scope>
    <source>
        <tissue evidence="1">Flushing bud</tissue>
    </source>
</reference>
<proteinExistence type="predicted"/>
<comment type="caution">
    <text evidence="1">The sequence shown here is derived from an EMBL/GenBank/DDBJ whole genome shotgun (WGS) entry which is preliminary data.</text>
</comment>
<dbReference type="EMBL" id="LKAM01000002">
    <property type="protein sequence ID" value="KUM49940.1"/>
    <property type="molecule type" value="Genomic_DNA"/>
</dbReference>
<gene>
    <name evidence="1" type="ORF">ABT39_MTgene3168</name>
</gene>
<accession>A0A117NIG9</accession>
<name>A0A117NIG9_PICGL</name>
<dbReference type="AlphaFoldDB" id="A0A117NIG9"/>
<organism evidence="1">
    <name type="scientific">Picea glauca</name>
    <name type="common">White spruce</name>
    <name type="synonym">Pinus glauca</name>
    <dbReference type="NCBI Taxonomy" id="3330"/>
    <lineage>
        <taxon>Eukaryota</taxon>
        <taxon>Viridiplantae</taxon>
        <taxon>Streptophyta</taxon>
        <taxon>Embryophyta</taxon>
        <taxon>Tracheophyta</taxon>
        <taxon>Spermatophyta</taxon>
        <taxon>Pinopsida</taxon>
        <taxon>Pinidae</taxon>
        <taxon>Conifers I</taxon>
        <taxon>Pinales</taxon>
        <taxon>Pinaceae</taxon>
        <taxon>Picea</taxon>
    </lineage>
</organism>